<evidence type="ECO:0008006" key="6">
    <source>
        <dbReference type="Google" id="ProtNLM"/>
    </source>
</evidence>
<sequence>MQRVSAPPRGRFLDTWPPPGAGRRRENQLRELILKPPPPFAIPPLRPARRGPPRARELVLCSTYSEPLTTGSGTPLAQWASGLHAKVIAKDRKGIWSLVAEMRGAGVKANSVTCSILLKSLTEYSSEAEVKRVTDLIEEIEESIDEVLFSSVIEACLRIKQLALLTNIMRRHRQKGGFVNLTAPTYGSMIKAYGQAGDVARVRELWQEMEERGVKPTSITLGCMTEALVVNGEAEEAFQLLHQQLDTEERKASINTVIYSTVLKGFAVAKNINKVFAVYKEMRQSGYACNTITYNTMLDACAKCCAMSRAPSLLEDMKGSCVEPDIITYSTIVKGYCLEGDVDRAFHVLEDMKSDGKFAADEIMYNSILDGCAKQHRVDDALRILEEMKTAGVGPSNYTLSILVKLLGHARRLPQAFRLVEDLSKQHGFRPNVQVYTCLVQACVLNRRLEKALALHDEMVADSGCRVDEKFYAVLARGCLQMQQPMKAAEVVRAAYRLEGHSLASPARKNAPTVGVEARTLEEVAGRLQEGGAEEREAFERLSADLWDKCGVQLTGRGGGGRRGGGGGGGAGRRPGGGRRQ</sequence>
<feature type="compositionally biased region" description="Gly residues" evidence="3">
    <location>
        <begin position="556"/>
        <end position="575"/>
    </location>
</feature>
<evidence type="ECO:0000256" key="1">
    <source>
        <dbReference type="ARBA" id="ARBA00022737"/>
    </source>
</evidence>
<feature type="region of interest" description="Disordered" evidence="3">
    <location>
        <begin position="554"/>
        <end position="581"/>
    </location>
</feature>
<name>A0ABN9TUE1_9DINO</name>
<dbReference type="Proteomes" id="UP001189429">
    <property type="component" value="Unassembled WGS sequence"/>
</dbReference>
<feature type="repeat" description="PPR" evidence="2">
    <location>
        <begin position="432"/>
        <end position="462"/>
    </location>
</feature>
<gene>
    <name evidence="4" type="ORF">PCOR1329_LOCUS42451</name>
</gene>
<feature type="repeat" description="PPR" evidence="2">
    <location>
        <begin position="361"/>
        <end position="395"/>
    </location>
</feature>
<reference evidence="4" key="1">
    <citation type="submission" date="2023-10" db="EMBL/GenBank/DDBJ databases">
        <authorList>
            <person name="Chen Y."/>
            <person name="Shah S."/>
            <person name="Dougan E. K."/>
            <person name="Thang M."/>
            <person name="Chan C."/>
        </authorList>
    </citation>
    <scope>NUCLEOTIDE SEQUENCE [LARGE SCALE GENOMIC DNA]</scope>
</reference>
<dbReference type="Gene3D" id="1.25.40.10">
    <property type="entry name" value="Tetratricopeptide repeat domain"/>
    <property type="match status" value="3"/>
</dbReference>
<evidence type="ECO:0000313" key="4">
    <source>
        <dbReference type="EMBL" id="CAK0849863.1"/>
    </source>
</evidence>
<proteinExistence type="predicted"/>
<dbReference type="PANTHER" id="PTHR47941">
    <property type="entry name" value="PENTATRICOPEPTIDE REPEAT-CONTAINING PROTEIN 3, MITOCHONDRIAL"/>
    <property type="match status" value="1"/>
</dbReference>
<feature type="repeat" description="PPR" evidence="2">
    <location>
        <begin position="255"/>
        <end position="289"/>
    </location>
</feature>
<accession>A0ABN9TUE1</accession>
<keyword evidence="1" id="KW-0677">Repeat</keyword>
<feature type="repeat" description="PPR" evidence="2">
    <location>
        <begin position="290"/>
        <end position="324"/>
    </location>
</feature>
<feature type="region of interest" description="Disordered" evidence="3">
    <location>
        <begin position="1"/>
        <end position="23"/>
    </location>
</feature>
<dbReference type="Pfam" id="PF13041">
    <property type="entry name" value="PPR_2"/>
    <property type="match status" value="3"/>
</dbReference>
<feature type="repeat" description="PPR" evidence="2">
    <location>
        <begin position="182"/>
        <end position="216"/>
    </location>
</feature>
<evidence type="ECO:0000256" key="3">
    <source>
        <dbReference type="SAM" id="MobiDB-lite"/>
    </source>
</evidence>
<feature type="repeat" description="PPR" evidence="2">
    <location>
        <begin position="325"/>
        <end position="359"/>
    </location>
</feature>
<protein>
    <recommendedName>
        <fullName evidence="6">Pentacotripeptide-repeat region of PRORP domain-containing protein</fullName>
    </recommendedName>
</protein>
<keyword evidence="5" id="KW-1185">Reference proteome</keyword>
<evidence type="ECO:0000313" key="5">
    <source>
        <dbReference type="Proteomes" id="UP001189429"/>
    </source>
</evidence>
<dbReference type="EMBL" id="CAUYUJ010015100">
    <property type="protein sequence ID" value="CAK0849863.1"/>
    <property type="molecule type" value="Genomic_DNA"/>
</dbReference>
<organism evidence="4 5">
    <name type="scientific">Prorocentrum cordatum</name>
    <dbReference type="NCBI Taxonomy" id="2364126"/>
    <lineage>
        <taxon>Eukaryota</taxon>
        <taxon>Sar</taxon>
        <taxon>Alveolata</taxon>
        <taxon>Dinophyceae</taxon>
        <taxon>Prorocentrales</taxon>
        <taxon>Prorocentraceae</taxon>
        <taxon>Prorocentrum</taxon>
    </lineage>
</organism>
<dbReference type="Pfam" id="PF01535">
    <property type="entry name" value="PPR"/>
    <property type="match status" value="2"/>
</dbReference>
<dbReference type="NCBIfam" id="TIGR00756">
    <property type="entry name" value="PPR"/>
    <property type="match status" value="6"/>
</dbReference>
<dbReference type="InterPro" id="IPR011990">
    <property type="entry name" value="TPR-like_helical_dom_sf"/>
</dbReference>
<dbReference type="PROSITE" id="PS51375">
    <property type="entry name" value="PPR"/>
    <property type="match status" value="6"/>
</dbReference>
<dbReference type="InterPro" id="IPR002885">
    <property type="entry name" value="PPR_rpt"/>
</dbReference>
<evidence type="ECO:0000256" key="2">
    <source>
        <dbReference type="PROSITE-ProRule" id="PRU00708"/>
    </source>
</evidence>
<comment type="caution">
    <text evidence="4">The sequence shown here is derived from an EMBL/GenBank/DDBJ whole genome shotgun (WGS) entry which is preliminary data.</text>
</comment>